<evidence type="ECO:0000256" key="5">
    <source>
        <dbReference type="ARBA" id="ARBA00022617"/>
    </source>
</evidence>
<dbReference type="GO" id="GO:0004497">
    <property type="term" value="F:monooxygenase activity"/>
    <property type="evidence" value="ECO:0007669"/>
    <property type="project" value="UniProtKB-KW"/>
</dbReference>
<evidence type="ECO:0000256" key="1">
    <source>
        <dbReference type="ARBA" id="ARBA00001971"/>
    </source>
</evidence>
<evidence type="ECO:0000256" key="10">
    <source>
        <dbReference type="ARBA" id="ARBA00023004"/>
    </source>
</evidence>
<evidence type="ECO:0000256" key="6">
    <source>
        <dbReference type="ARBA" id="ARBA00022692"/>
    </source>
</evidence>
<dbReference type="PRINTS" id="PR00385">
    <property type="entry name" value="P450"/>
</dbReference>
<dbReference type="Proteomes" id="UP000008370">
    <property type="component" value="Unassembled WGS sequence"/>
</dbReference>
<dbReference type="InterPro" id="IPR017972">
    <property type="entry name" value="Cyt_P450_CS"/>
</dbReference>
<dbReference type="GO" id="GO:0005506">
    <property type="term" value="F:iron ion binding"/>
    <property type="evidence" value="ECO:0007669"/>
    <property type="project" value="InterPro"/>
</dbReference>
<keyword evidence="17" id="KW-1185">Reference proteome</keyword>
<dbReference type="PRINTS" id="PR00463">
    <property type="entry name" value="EP450I"/>
</dbReference>
<evidence type="ECO:0000256" key="14">
    <source>
        <dbReference type="RuleBase" id="RU000461"/>
    </source>
</evidence>
<keyword evidence="7 13" id="KW-0479">Metal-binding</keyword>
<feature type="transmembrane region" description="Helical" evidence="15">
    <location>
        <begin position="6"/>
        <end position="26"/>
    </location>
</feature>
<dbReference type="GO" id="GO:0016020">
    <property type="term" value="C:membrane"/>
    <property type="evidence" value="ECO:0007669"/>
    <property type="project" value="UniProtKB-SubCell"/>
</dbReference>
<dbReference type="CDD" id="cd11065">
    <property type="entry name" value="CYP64-like"/>
    <property type="match status" value="1"/>
</dbReference>
<evidence type="ECO:0000256" key="11">
    <source>
        <dbReference type="ARBA" id="ARBA00023033"/>
    </source>
</evidence>
<dbReference type="PANTHER" id="PTHR46300">
    <property type="entry name" value="P450, PUTATIVE (EUROFUNG)-RELATED-RELATED"/>
    <property type="match status" value="1"/>
</dbReference>
<dbReference type="RefSeq" id="XP_007396180.1">
    <property type="nucleotide sequence ID" value="XM_007396118.1"/>
</dbReference>
<dbReference type="KEGG" id="pco:PHACADRAFT_209385"/>
<keyword evidence="6 15" id="KW-0812">Transmembrane</keyword>
<evidence type="ECO:0000313" key="17">
    <source>
        <dbReference type="Proteomes" id="UP000008370"/>
    </source>
</evidence>
<evidence type="ECO:0000313" key="16">
    <source>
        <dbReference type="EMBL" id="EKM55873.1"/>
    </source>
</evidence>
<dbReference type="AlphaFoldDB" id="K5VWF6"/>
<dbReference type="InterPro" id="IPR001128">
    <property type="entry name" value="Cyt_P450"/>
</dbReference>
<evidence type="ECO:0000256" key="7">
    <source>
        <dbReference type="ARBA" id="ARBA00022723"/>
    </source>
</evidence>
<reference evidence="16 17" key="1">
    <citation type="journal article" date="2012" name="BMC Genomics">
        <title>Comparative genomics of the white-rot fungi, Phanerochaete carnosa and P. chrysosporium, to elucidate the genetic basis of the distinct wood types they colonize.</title>
        <authorList>
            <person name="Suzuki H."/>
            <person name="MacDonald J."/>
            <person name="Syed K."/>
            <person name="Salamov A."/>
            <person name="Hori C."/>
            <person name="Aerts A."/>
            <person name="Henrissat B."/>
            <person name="Wiebenga A."/>
            <person name="vanKuyk P.A."/>
            <person name="Barry K."/>
            <person name="Lindquist E."/>
            <person name="LaButti K."/>
            <person name="Lapidus A."/>
            <person name="Lucas S."/>
            <person name="Coutinho P."/>
            <person name="Gong Y."/>
            <person name="Samejima M."/>
            <person name="Mahadevan R."/>
            <person name="Abou-Zaid M."/>
            <person name="de Vries R.P."/>
            <person name="Igarashi K."/>
            <person name="Yadav J.S."/>
            <person name="Grigoriev I.V."/>
            <person name="Master E.R."/>
        </authorList>
    </citation>
    <scope>NUCLEOTIDE SEQUENCE [LARGE SCALE GENOMIC DNA]</scope>
    <source>
        <strain evidence="16 17">HHB-10118-sp</strain>
    </source>
</reference>
<evidence type="ECO:0008006" key="18">
    <source>
        <dbReference type="Google" id="ProtNLM"/>
    </source>
</evidence>
<dbReference type="InterPro" id="IPR002401">
    <property type="entry name" value="Cyt_P450_E_grp-I"/>
</dbReference>
<evidence type="ECO:0000256" key="15">
    <source>
        <dbReference type="SAM" id="Phobius"/>
    </source>
</evidence>
<keyword evidence="9 14" id="KW-0560">Oxidoreductase</keyword>
<dbReference type="GeneID" id="18912836"/>
<evidence type="ECO:0000256" key="9">
    <source>
        <dbReference type="ARBA" id="ARBA00023002"/>
    </source>
</evidence>
<dbReference type="Pfam" id="PF00067">
    <property type="entry name" value="p450"/>
    <property type="match status" value="1"/>
</dbReference>
<dbReference type="InParanoid" id="K5VWF6"/>
<dbReference type="PANTHER" id="PTHR46300:SF7">
    <property type="entry name" value="P450, PUTATIVE (EUROFUNG)-RELATED"/>
    <property type="match status" value="1"/>
</dbReference>
<comment type="cofactor">
    <cofactor evidence="1 13">
        <name>heme</name>
        <dbReference type="ChEBI" id="CHEBI:30413"/>
    </cofactor>
</comment>
<dbReference type="HOGENOM" id="CLU_001570_2_3_1"/>
<evidence type="ECO:0000256" key="13">
    <source>
        <dbReference type="PIRSR" id="PIRSR602401-1"/>
    </source>
</evidence>
<keyword evidence="5 13" id="KW-0349">Heme</keyword>
<evidence type="ECO:0000256" key="2">
    <source>
        <dbReference type="ARBA" id="ARBA00004167"/>
    </source>
</evidence>
<comment type="subcellular location">
    <subcellularLocation>
        <location evidence="2">Membrane</location>
        <topology evidence="2">Single-pass membrane protein</topology>
    </subcellularLocation>
</comment>
<keyword evidence="10 13" id="KW-0408">Iron</keyword>
<gene>
    <name evidence="16" type="ORF">PHACADRAFT_209385</name>
</gene>
<dbReference type="EMBL" id="JH930472">
    <property type="protein sequence ID" value="EKM55873.1"/>
    <property type="molecule type" value="Genomic_DNA"/>
</dbReference>
<keyword evidence="12 15" id="KW-0472">Membrane</keyword>
<dbReference type="GO" id="GO:0016705">
    <property type="term" value="F:oxidoreductase activity, acting on paired donors, with incorporation or reduction of molecular oxygen"/>
    <property type="evidence" value="ECO:0007669"/>
    <property type="project" value="InterPro"/>
</dbReference>
<protein>
    <recommendedName>
        <fullName evidence="18">Cytochrome P450</fullName>
    </recommendedName>
</protein>
<comment type="pathway">
    <text evidence="3">Secondary metabolite biosynthesis.</text>
</comment>
<dbReference type="GO" id="GO:0020037">
    <property type="term" value="F:heme binding"/>
    <property type="evidence" value="ECO:0007669"/>
    <property type="project" value="InterPro"/>
</dbReference>
<dbReference type="InterPro" id="IPR050364">
    <property type="entry name" value="Cytochrome_P450_fung"/>
</dbReference>
<proteinExistence type="inferred from homology"/>
<evidence type="ECO:0000256" key="8">
    <source>
        <dbReference type="ARBA" id="ARBA00022989"/>
    </source>
</evidence>
<feature type="binding site" description="axial binding residue" evidence="13">
    <location>
        <position position="442"/>
    </location>
    <ligand>
        <name>heme</name>
        <dbReference type="ChEBI" id="CHEBI:30413"/>
    </ligand>
    <ligandPart>
        <name>Fe</name>
        <dbReference type="ChEBI" id="CHEBI:18248"/>
    </ligandPart>
</feature>
<dbReference type="Gene3D" id="1.10.630.10">
    <property type="entry name" value="Cytochrome P450"/>
    <property type="match status" value="1"/>
</dbReference>
<name>K5VWF6_PHACS</name>
<evidence type="ECO:0000256" key="4">
    <source>
        <dbReference type="ARBA" id="ARBA00010617"/>
    </source>
</evidence>
<dbReference type="PROSITE" id="PS00086">
    <property type="entry name" value="CYTOCHROME_P450"/>
    <property type="match status" value="1"/>
</dbReference>
<organism evidence="16 17">
    <name type="scientific">Phanerochaete carnosa (strain HHB-10118-sp)</name>
    <name type="common">White-rot fungus</name>
    <name type="synonym">Peniophora carnosa</name>
    <dbReference type="NCBI Taxonomy" id="650164"/>
    <lineage>
        <taxon>Eukaryota</taxon>
        <taxon>Fungi</taxon>
        <taxon>Dikarya</taxon>
        <taxon>Basidiomycota</taxon>
        <taxon>Agaricomycotina</taxon>
        <taxon>Agaricomycetes</taxon>
        <taxon>Polyporales</taxon>
        <taxon>Phanerochaetaceae</taxon>
        <taxon>Phanerochaete</taxon>
    </lineage>
</organism>
<dbReference type="InterPro" id="IPR036396">
    <property type="entry name" value="Cyt_P450_sf"/>
</dbReference>
<keyword evidence="11 14" id="KW-0503">Monooxygenase</keyword>
<evidence type="ECO:0000256" key="3">
    <source>
        <dbReference type="ARBA" id="ARBA00005179"/>
    </source>
</evidence>
<dbReference type="SUPFAM" id="SSF48264">
    <property type="entry name" value="Cytochrome P450"/>
    <property type="match status" value="1"/>
</dbReference>
<dbReference type="OrthoDB" id="2789670at2759"/>
<keyword evidence="8 15" id="KW-1133">Transmembrane helix</keyword>
<accession>K5VWF6</accession>
<sequence length="515" mass="58885">MAHPILDHISPLYFCAGLFFVCLLSISSRRRPRYPPGPRGLPIVGNLFDIPKNYGWKRYREFGREYGSDLVHFEVLGTHIVVINSAEVAKDLLEKRSSIYSDKQRSVMIQELTGWHRNFSLLPYGDGWRIRRRLFHQQFRPMAVPHYHPMQVKGVHGLLRSLLDSPEHFRDHLRFMTAKIILNIVYAFDVQPGDHRVELVEKGVKTAMDIIAAGVYLVDVIPILKYLPAWFPGAGFKRQAANWKILVDKMHETPYYEFKKTMQEGNAKPCFAATLLSEVENTEDMKDLEEVFISLTGTAFIAGSDTTVTTLYTFFLAMVMFPETQASAHEELDRVIGRKRLPDIEDRDSLPYISAIVQEVLRWHPILPIGLAHRTIADDEYNGYHIPAGTVVIGNSWAMLRDERLFPDPDLFKPERFLNEDGSLNDGAHYPIETFGFGRRICPGRYFAQDLLWLTVSSVLAAFRIERAADVNGKEIVPKGEFTPRVLSMPEPFECRITPRFPGTESLVRSTSLTD</sequence>
<comment type="similarity">
    <text evidence="4 14">Belongs to the cytochrome P450 family.</text>
</comment>
<evidence type="ECO:0000256" key="12">
    <source>
        <dbReference type="ARBA" id="ARBA00023136"/>
    </source>
</evidence>